<evidence type="ECO:0000313" key="2">
    <source>
        <dbReference type="EMBL" id="KAI3403121.2"/>
    </source>
</evidence>
<comment type="caution">
    <text evidence="2">The sequence shown here is derived from an EMBL/GenBank/DDBJ whole genome shotgun (WGS) entry which is preliminary data.</text>
</comment>
<accession>A0AAI9SU50</accession>
<dbReference type="SMART" id="SM01017">
    <property type="entry name" value="Arrestin_C"/>
    <property type="match status" value="1"/>
</dbReference>
<evidence type="ECO:0000313" key="3">
    <source>
        <dbReference type="Proteomes" id="UP001202479"/>
    </source>
</evidence>
<dbReference type="AlphaFoldDB" id="A0AAI9SU50"/>
<sequence>MNITFYQPQVLISLAFLFLLLGVLLVKLIKPLNKLLEYGKNTEVINESPTSSIVNFITGNLVVPKQWFTHFYICLFTLATASYFKACHEKIIGQSSLPSVTFKNISIIHKLLWIQGGRRMVESFAVTKFSSESKINFSHYVVGMAHYTFLSMLFQAHSTASQKTECPISIFLESTSFSVVYGCPGIPRSIPRIETVAHIRSNDGSPFMIRSAAVYLITRQKVSVPAKFGSNEAFKEIKSFEDPLAFKPANDFSQKVLGVDLPILIPIPRDIAPSNFSLTFGACTTHYLVVKVTLGENSFKESSFLETFPVVIKTYDTLPLYRQFNEPVVESRKSPDNQVVAEITVSVTAIGPGDKLSLKCKLSTNAANNKVKKNITVKQITCQVKECLECHDGGLPPLKENKLHTATLSPGRELNTQGEEERFEIPFPQTNDYLQIYQFQEPSIIEQEVSIEHGTTIIESTTISSNKLSEKLHEGLSITHNQSLTLQGHFYSIRFELILKLKFSRAKDFDVRLPIIVCPFDRKSSEYLLKWIMHECEVAKARFGKHFVDQFFASKKYADICSLMNRYRTAPTVYRFCKDDWEKLGYNGASFNNPKSISLTSYID</sequence>
<feature type="domain" description="Arrestin C-terminal-like" evidence="1">
    <location>
        <begin position="335"/>
        <end position="520"/>
    </location>
</feature>
<reference evidence="2" key="1">
    <citation type="journal article" date="2022" name="DNA Res.">
        <title>Genome analysis of five recently described species of the CUG-Ser clade uncovers Candida theae as a new hybrid lineage with pathogenic potential in the Candida parapsilosis species complex.</title>
        <authorList>
            <person name="Mixao V."/>
            <person name="Del Olmo V."/>
            <person name="Hegedusova E."/>
            <person name="Saus E."/>
            <person name="Pryszcz L."/>
            <person name="Cillingova A."/>
            <person name="Nosek J."/>
            <person name="Gabaldon T."/>
        </authorList>
    </citation>
    <scope>NUCLEOTIDE SEQUENCE</scope>
    <source>
        <strain evidence="2">CBS 10844</strain>
    </source>
</reference>
<dbReference type="PANTHER" id="PTHR36419">
    <property type="entry name" value="ARRESTIN FAMILY PROTEIN 1"/>
    <property type="match status" value="1"/>
</dbReference>
<organism evidence="2 3">
    <name type="scientific">Candida oxycetoniae</name>
    <dbReference type="NCBI Taxonomy" id="497107"/>
    <lineage>
        <taxon>Eukaryota</taxon>
        <taxon>Fungi</taxon>
        <taxon>Dikarya</taxon>
        <taxon>Ascomycota</taxon>
        <taxon>Saccharomycotina</taxon>
        <taxon>Pichiomycetes</taxon>
        <taxon>Debaryomycetaceae</taxon>
        <taxon>Candida/Lodderomyces clade</taxon>
        <taxon>Candida</taxon>
    </lineage>
</organism>
<dbReference type="RefSeq" id="XP_049178868.1">
    <property type="nucleotide sequence ID" value="XM_049325404.1"/>
</dbReference>
<dbReference type="PANTHER" id="PTHR36419:SF1">
    <property type="entry name" value="RHO1 GEF LOCALIZING PROTEIN 1"/>
    <property type="match status" value="1"/>
</dbReference>
<dbReference type="EMBL" id="JAHUZD010000137">
    <property type="protein sequence ID" value="KAI3403121.2"/>
    <property type="molecule type" value="Genomic_DNA"/>
</dbReference>
<gene>
    <name evidence="2" type="ORF">KGF56_004010</name>
</gene>
<name>A0AAI9SU50_9ASCO</name>
<dbReference type="GO" id="GO:0000935">
    <property type="term" value="C:division septum"/>
    <property type="evidence" value="ECO:0007669"/>
    <property type="project" value="TreeGrafter"/>
</dbReference>
<dbReference type="GeneID" id="73381625"/>
<dbReference type="InterPro" id="IPR053060">
    <property type="entry name" value="Cytokinesis_Signaling_Reg"/>
</dbReference>
<dbReference type="GO" id="GO:0000917">
    <property type="term" value="P:division septum assembly"/>
    <property type="evidence" value="ECO:0007669"/>
    <property type="project" value="TreeGrafter"/>
</dbReference>
<evidence type="ECO:0000259" key="1">
    <source>
        <dbReference type="SMART" id="SM01017"/>
    </source>
</evidence>
<protein>
    <recommendedName>
        <fullName evidence="1">Arrestin C-terminal-like domain-containing protein</fullName>
    </recommendedName>
</protein>
<proteinExistence type="predicted"/>
<dbReference type="Proteomes" id="UP001202479">
    <property type="component" value="Unassembled WGS sequence"/>
</dbReference>
<keyword evidence="3" id="KW-1185">Reference proteome</keyword>
<dbReference type="InterPro" id="IPR011022">
    <property type="entry name" value="Arrestin_C-like"/>
</dbReference>